<sequence>MKYTKALLREKAKDMDRTRILGKWQELLLSIPRKTLPEYGTITASVNALPDGGNVPIVPPSTPAQSRTSFAMPAGWTDSNIGHYSSDDFKSVEVEECRKTFVPATIMDAYFVLKETESQISLLDEVCDESIADSEEADDERSDGVYCEEYSDEDAYSEEADSYEDNDSPLLISHGDLFLEGGILSIEAGDRVYFNFDSDLSEISSEEPSPSTANPEDQESVLSAEPEHGFSTTFPRRRGTVLATIPHRFLSTSTAEVAEPTPENGGDYDRQSFEERPFFTNPWNNDGATYLGFTAATDLSLQIEPIPARMAEEHDYFFRHARGRAAIVRATEDISPLDRRPSVDNHEYLPPLSPVQVGFARPRVGSLSTLIRAEVARMASAEEGKENENDGIATSASPAGEEKYECRRLGDHEYPLRPYVPFAQ</sequence>
<keyword evidence="3" id="KW-1185">Reference proteome</keyword>
<comment type="caution">
    <text evidence="2">The sequence shown here is derived from an EMBL/GenBank/DDBJ whole genome shotgun (WGS) entry which is preliminary data.</text>
</comment>
<evidence type="ECO:0000313" key="3">
    <source>
        <dbReference type="Proteomes" id="UP001465976"/>
    </source>
</evidence>
<name>A0ABR3FX08_9AGAR</name>
<dbReference type="EMBL" id="JBAHYK010000041">
    <property type="protein sequence ID" value="KAL0580036.1"/>
    <property type="molecule type" value="Genomic_DNA"/>
</dbReference>
<reference evidence="2 3" key="1">
    <citation type="submission" date="2024-02" db="EMBL/GenBank/DDBJ databases">
        <title>A draft genome for the cacao thread blight pathogen Marasmius crinis-equi.</title>
        <authorList>
            <person name="Cohen S.P."/>
            <person name="Baruah I.K."/>
            <person name="Amoako-Attah I."/>
            <person name="Bukari Y."/>
            <person name="Meinhardt L.W."/>
            <person name="Bailey B.A."/>
        </authorList>
    </citation>
    <scope>NUCLEOTIDE SEQUENCE [LARGE SCALE GENOMIC DNA]</scope>
    <source>
        <strain evidence="2 3">GH-76</strain>
    </source>
</reference>
<feature type="region of interest" description="Disordered" evidence="1">
    <location>
        <begin position="202"/>
        <end position="236"/>
    </location>
</feature>
<feature type="region of interest" description="Disordered" evidence="1">
    <location>
        <begin position="380"/>
        <end position="406"/>
    </location>
</feature>
<evidence type="ECO:0000256" key="1">
    <source>
        <dbReference type="SAM" id="MobiDB-lite"/>
    </source>
</evidence>
<accession>A0ABR3FX08</accession>
<dbReference type="Proteomes" id="UP001465976">
    <property type="component" value="Unassembled WGS sequence"/>
</dbReference>
<organism evidence="2 3">
    <name type="scientific">Marasmius crinis-equi</name>
    <dbReference type="NCBI Taxonomy" id="585013"/>
    <lineage>
        <taxon>Eukaryota</taxon>
        <taxon>Fungi</taxon>
        <taxon>Dikarya</taxon>
        <taxon>Basidiomycota</taxon>
        <taxon>Agaricomycotina</taxon>
        <taxon>Agaricomycetes</taxon>
        <taxon>Agaricomycetidae</taxon>
        <taxon>Agaricales</taxon>
        <taxon>Marasmiineae</taxon>
        <taxon>Marasmiaceae</taxon>
        <taxon>Marasmius</taxon>
    </lineage>
</organism>
<protein>
    <submittedName>
        <fullName evidence="2">Uncharacterized protein</fullName>
    </submittedName>
</protein>
<feature type="compositionally biased region" description="Low complexity" evidence="1">
    <location>
        <begin position="202"/>
        <end position="211"/>
    </location>
</feature>
<evidence type="ECO:0000313" key="2">
    <source>
        <dbReference type="EMBL" id="KAL0580036.1"/>
    </source>
</evidence>
<gene>
    <name evidence="2" type="ORF">V5O48_001971</name>
</gene>
<proteinExistence type="predicted"/>